<evidence type="ECO:0000256" key="7">
    <source>
        <dbReference type="ARBA" id="ARBA00022927"/>
    </source>
</evidence>
<evidence type="ECO:0000256" key="9">
    <source>
        <dbReference type="SAM" id="MobiDB-lite"/>
    </source>
</evidence>
<feature type="region of interest" description="Disordered" evidence="9">
    <location>
        <begin position="165"/>
        <end position="271"/>
    </location>
</feature>
<gene>
    <name evidence="12" type="ORF">OESDEN_10345</name>
</gene>
<keyword evidence="5" id="KW-0963">Cytoplasm</keyword>
<protein>
    <submittedName>
        <fullName evidence="12">Uncharacterized protein</fullName>
    </submittedName>
</protein>
<dbReference type="GO" id="GO:0005771">
    <property type="term" value="C:multivesicular body"/>
    <property type="evidence" value="ECO:0007669"/>
    <property type="project" value="TreeGrafter"/>
</dbReference>
<evidence type="ECO:0000256" key="8">
    <source>
        <dbReference type="ARBA" id="ARBA00023136"/>
    </source>
</evidence>
<organism evidence="12 13">
    <name type="scientific">Oesophagostomum dentatum</name>
    <name type="common">Nodular worm</name>
    <dbReference type="NCBI Taxonomy" id="61180"/>
    <lineage>
        <taxon>Eukaryota</taxon>
        <taxon>Metazoa</taxon>
        <taxon>Ecdysozoa</taxon>
        <taxon>Nematoda</taxon>
        <taxon>Chromadorea</taxon>
        <taxon>Rhabditida</taxon>
        <taxon>Rhabditina</taxon>
        <taxon>Rhabditomorpha</taxon>
        <taxon>Strongyloidea</taxon>
        <taxon>Strongylidae</taxon>
        <taxon>Oesophagostomum</taxon>
    </lineage>
</organism>
<dbReference type="PANTHER" id="PTHR46009:SF1">
    <property type="entry name" value="VACUOLAR PROTEIN SORTING-ASSOCIATED PROTEIN VTA1 HOMOLOG"/>
    <property type="match status" value="1"/>
</dbReference>
<name>A0A0B1SXW3_OESDE</name>
<evidence type="ECO:0000256" key="4">
    <source>
        <dbReference type="ARBA" id="ARBA00022448"/>
    </source>
</evidence>
<dbReference type="InterPro" id="IPR023175">
    <property type="entry name" value="Vta1/CALS_N_sf"/>
</dbReference>
<dbReference type="Pfam" id="PF18097">
    <property type="entry name" value="Vta1_C"/>
    <property type="match status" value="1"/>
</dbReference>
<keyword evidence="13" id="KW-1185">Reference proteome</keyword>
<proteinExistence type="inferred from homology"/>
<feature type="domain" description="Vta1 C-terminal" evidence="11">
    <location>
        <begin position="277"/>
        <end position="313"/>
    </location>
</feature>
<feature type="compositionally biased region" description="Low complexity" evidence="9">
    <location>
        <begin position="218"/>
        <end position="228"/>
    </location>
</feature>
<dbReference type="PANTHER" id="PTHR46009">
    <property type="entry name" value="VACUOLAR PROTEIN SORTING-ASSOCIATED PROTEIN VTA1 HOMOLOG"/>
    <property type="match status" value="1"/>
</dbReference>
<dbReference type="EMBL" id="KN553730">
    <property type="protein sequence ID" value="KHJ89819.1"/>
    <property type="molecule type" value="Genomic_DNA"/>
</dbReference>
<keyword evidence="6" id="KW-0967">Endosome</keyword>
<evidence type="ECO:0000259" key="11">
    <source>
        <dbReference type="Pfam" id="PF18097"/>
    </source>
</evidence>
<evidence type="ECO:0000313" key="13">
    <source>
        <dbReference type="Proteomes" id="UP000053660"/>
    </source>
</evidence>
<feature type="compositionally biased region" description="Low complexity" evidence="9">
    <location>
        <begin position="237"/>
        <end position="253"/>
    </location>
</feature>
<evidence type="ECO:0000313" key="12">
    <source>
        <dbReference type="EMBL" id="KHJ89819.1"/>
    </source>
</evidence>
<dbReference type="Gene3D" id="1.25.40.270">
    <property type="entry name" value="Vacuolar protein sorting-associated protein vta1"/>
    <property type="match status" value="1"/>
</dbReference>
<keyword evidence="4" id="KW-0813">Transport</keyword>
<keyword evidence="8" id="KW-0472">Membrane</keyword>
<dbReference type="Gene3D" id="1.20.5.420">
    <property type="entry name" value="Immunoglobulin FC, subunit C"/>
    <property type="match status" value="1"/>
</dbReference>
<evidence type="ECO:0000256" key="6">
    <source>
        <dbReference type="ARBA" id="ARBA00022753"/>
    </source>
</evidence>
<comment type="subcellular location">
    <subcellularLocation>
        <location evidence="2">Cytoplasm</location>
    </subcellularLocation>
    <subcellularLocation>
        <location evidence="1">Endosome membrane</location>
        <topology evidence="1">Peripheral membrane protein</topology>
    </subcellularLocation>
</comment>
<dbReference type="GO" id="GO:0010008">
    <property type="term" value="C:endosome membrane"/>
    <property type="evidence" value="ECO:0007669"/>
    <property type="project" value="UniProtKB-SubCell"/>
</dbReference>
<dbReference type="InterPro" id="IPR041212">
    <property type="entry name" value="Vta1_C"/>
</dbReference>
<sequence>MAAKVPASLKPIAHYIKIANENSSRDPVVYYCYGEYHLPGLFYAVQTAMQLDKSSPEALQFLTGLLSTLETIKKQLAGTEAISNEVVAQAHLENFALKLFNFADAKEKAGQIDKSVVHAFYTAGHVMDVLALFGEVDEPFLSSKKYAKWKSTQIFACLKDGTPYVPSSQQEHDDVDDVLTDSGAPAQPPASAPTSTHPGGGPPTPVEYRYPEIGSGPSGNYQPQYPGGPSYPPRQPQQPQVPLRPQQPGLPQSNYASASLPNMPDPTLGGERKPSVEAFNEARKYTKYALSAIDYEDTRAVVENLRKALSLMENF</sequence>
<dbReference type="Proteomes" id="UP000053660">
    <property type="component" value="Unassembled WGS sequence"/>
</dbReference>
<evidence type="ECO:0000256" key="2">
    <source>
        <dbReference type="ARBA" id="ARBA00004496"/>
    </source>
</evidence>
<evidence type="ECO:0000256" key="5">
    <source>
        <dbReference type="ARBA" id="ARBA00022490"/>
    </source>
</evidence>
<dbReference type="InterPro" id="IPR039431">
    <property type="entry name" value="Vta1/CALS_N"/>
</dbReference>
<dbReference type="OrthoDB" id="391137at2759"/>
<reference evidence="12 13" key="1">
    <citation type="submission" date="2014-03" db="EMBL/GenBank/DDBJ databases">
        <title>Draft genome of the hookworm Oesophagostomum dentatum.</title>
        <authorList>
            <person name="Mitreva M."/>
        </authorList>
    </citation>
    <scope>NUCLEOTIDE SEQUENCE [LARGE SCALE GENOMIC DNA]</scope>
    <source>
        <strain evidence="12 13">OD-Hann</strain>
    </source>
</reference>
<dbReference type="GO" id="GO:0015031">
    <property type="term" value="P:protein transport"/>
    <property type="evidence" value="ECO:0007669"/>
    <property type="project" value="UniProtKB-KW"/>
</dbReference>
<feature type="domain" description="Vta1/callose synthase N-terminal" evidence="10">
    <location>
        <begin position="12"/>
        <end position="159"/>
    </location>
</feature>
<dbReference type="Pfam" id="PF04652">
    <property type="entry name" value="Vta1"/>
    <property type="match status" value="1"/>
</dbReference>
<evidence type="ECO:0000256" key="1">
    <source>
        <dbReference type="ARBA" id="ARBA00004481"/>
    </source>
</evidence>
<keyword evidence="7" id="KW-0653">Protein transport</keyword>
<evidence type="ECO:0000259" key="10">
    <source>
        <dbReference type="Pfam" id="PF04652"/>
    </source>
</evidence>
<comment type="similarity">
    <text evidence="3">Belongs to the VTA1 family.</text>
</comment>
<evidence type="ECO:0000256" key="3">
    <source>
        <dbReference type="ARBA" id="ARBA00007895"/>
    </source>
</evidence>
<accession>A0A0B1SXW3</accession>
<dbReference type="GO" id="GO:0032511">
    <property type="term" value="P:late endosome to vacuole transport via multivesicular body sorting pathway"/>
    <property type="evidence" value="ECO:0007669"/>
    <property type="project" value="InterPro"/>
</dbReference>
<dbReference type="AlphaFoldDB" id="A0A0B1SXW3"/>
<dbReference type="InterPro" id="IPR044538">
    <property type="entry name" value="Vta1-like"/>
</dbReference>